<name>A0ABY7W290_9BACI</name>
<feature type="compositionally biased region" description="Acidic residues" evidence="1">
    <location>
        <begin position="46"/>
        <end position="97"/>
    </location>
</feature>
<keyword evidence="2" id="KW-0732">Signal</keyword>
<dbReference type="PROSITE" id="PS51257">
    <property type="entry name" value="PROKAR_LIPOPROTEIN"/>
    <property type="match status" value="1"/>
</dbReference>
<gene>
    <name evidence="3" type="ORF">PQ477_14345</name>
</gene>
<dbReference type="RefSeq" id="WP_144558618.1">
    <property type="nucleotide sequence ID" value="NZ_CP117834.1"/>
</dbReference>
<reference evidence="3 4" key="1">
    <citation type="submission" date="2023-02" db="EMBL/GenBank/DDBJ databases">
        <authorList>
            <person name="Liu G."/>
        </authorList>
    </citation>
    <scope>NUCLEOTIDE SEQUENCE [LARGE SCALE GENOMIC DNA]</scope>
    <source>
        <strain evidence="3 4">DSM 23008</strain>
    </source>
</reference>
<evidence type="ECO:0000256" key="2">
    <source>
        <dbReference type="SAM" id="SignalP"/>
    </source>
</evidence>
<dbReference type="Proteomes" id="UP001215143">
    <property type="component" value="Chromosome"/>
</dbReference>
<protein>
    <recommendedName>
        <fullName evidence="5">Outer membrane lipoprotein carrier protein LolA</fullName>
    </recommendedName>
</protein>
<proteinExistence type="predicted"/>
<evidence type="ECO:0000313" key="4">
    <source>
        <dbReference type="Proteomes" id="UP001215143"/>
    </source>
</evidence>
<accession>A0ABY7W290</accession>
<keyword evidence="4" id="KW-1185">Reference proteome</keyword>
<organism evidence="3 4">
    <name type="scientific">Shouchella hunanensis</name>
    <dbReference type="NCBI Taxonomy" id="766894"/>
    <lineage>
        <taxon>Bacteria</taxon>
        <taxon>Bacillati</taxon>
        <taxon>Bacillota</taxon>
        <taxon>Bacilli</taxon>
        <taxon>Bacillales</taxon>
        <taxon>Bacillaceae</taxon>
        <taxon>Shouchella</taxon>
    </lineage>
</organism>
<feature type="signal peptide" evidence="2">
    <location>
        <begin position="1"/>
        <end position="19"/>
    </location>
</feature>
<evidence type="ECO:0000256" key="1">
    <source>
        <dbReference type="SAM" id="MobiDB-lite"/>
    </source>
</evidence>
<evidence type="ECO:0008006" key="5">
    <source>
        <dbReference type="Google" id="ProtNLM"/>
    </source>
</evidence>
<dbReference type="EMBL" id="CP117834">
    <property type="protein sequence ID" value="WDF02691.1"/>
    <property type="molecule type" value="Genomic_DNA"/>
</dbReference>
<feature type="region of interest" description="Disordered" evidence="1">
    <location>
        <begin position="19"/>
        <end position="98"/>
    </location>
</feature>
<evidence type="ECO:0000313" key="3">
    <source>
        <dbReference type="EMBL" id="WDF02691.1"/>
    </source>
</evidence>
<sequence>MKKASFFLLCSAMMLTACADDQEPSETEQVDEGSNEQVENDQLQGDQDETEVEEETETDHEFDDSSEEEEEKDEKEVEDQSSEKDEADEVIAEEDGLNPEGIIHRAIEAEAQFSSYSLEWQHHDVADDGSVMEAKGFTLIKYMENENGPDYFYREDSGVELEENEASTIYEAQTPEARTLYIEGEDQVTLQTAADEFVPTISIRDLHEFINQSADYQLNYRGIFETEGYEAYHIFAVTENEDTEINLWFDTETGIQVRQNEFFAGYNGTVSRLTMFDSDVELTEADFQISNISQYPVVDER</sequence>
<feature type="chain" id="PRO_5047037781" description="Outer membrane lipoprotein carrier protein LolA" evidence="2">
    <location>
        <begin position="20"/>
        <end position="301"/>
    </location>
</feature>
<feature type="compositionally biased region" description="Acidic residues" evidence="1">
    <location>
        <begin position="20"/>
        <end position="34"/>
    </location>
</feature>
<feature type="compositionally biased region" description="Polar residues" evidence="1">
    <location>
        <begin position="35"/>
        <end position="45"/>
    </location>
</feature>